<gene>
    <name evidence="4" type="ORF">U0035_18500</name>
</gene>
<organism evidence="4 5">
    <name type="scientific">Niabella yanshanensis</name>
    <dbReference type="NCBI Taxonomy" id="577386"/>
    <lineage>
        <taxon>Bacteria</taxon>
        <taxon>Pseudomonadati</taxon>
        <taxon>Bacteroidota</taxon>
        <taxon>Chitinophagia</taxon>
        <taxon>Chitinophagales</taxon>
        <taxon>Chitinophagaceae</taxon>
        <taxon>Niabella</taxon>
    </lineage>
</organism>
<reference evidence="4 5" key="1">
    <citation type="submission" date="2023-12" db="EMBL/GenBank/DDBJ databases">
        <title>Genome sequencing and assembly of bacterial species from a model synthetic community.</title>
        <authorList>
            <person name="Hogle S.L."/>
        </authorList>
    </citation>
    <scope>NUCLEOTIDE SEQUENCE [LARGE SCALE GENOMIC DNA]</scope>
    <source>
        <strain evidence="4 5">HAMBI_3031</strain>
    </source>
</reference>
<keyword evidence="2" id="KW-1133">Transmembrane helix</keyword>
<protein>
    <submittedName>
        <fullName evidence="4">Anti-sigma factor</fullName>
    </submittedName>
</protein>
<dbReference type="PANTHER" id="PTHR37461">
    <property type="entry name" value="ANTI-SIGMA-K FACTOR RSKA"/>
    <property type="match status" value="1"/>
</dbReference>
<dbReference type="RefSeq" id="WP_114791555.1">
    <property type="nucleotide sequence ID" value="NZ_CP139960.1"/>
</dbReference>
<dbReference type="EMBL" id="CP139960">
    <property type="protein sequence ID" value="WQD37665.1"/>
    <property type="molecule type" value="Genomic_DNA"/>
</dbReference>
<keyword evidence="5" id="KW-1185">Reference proteome</keyword>
<feature type="domain" description="Anti-sigma K factor RskA C-terminal" evidence="3">
    <location>
        <begin position="105"/>
        <end position="259"/>
    </location>
</feature>
<dbReference type="Proteomes" id="UP001325680">
    <property type="component" value="Chromosome"/>
</dbReference>
<keyword evidence="2" id="KW-0812">Transmembrane</keyword>
<proteinExistence type="predicted"/>
<name>A0ABZ0W6B6_9BACT</name>
<dbReference type="InterPro" id="IPR018764">
    <property type="entry name" value="RskA_C"/>
</dbReference>
<evidence type="ECO:0000259" key="3">
    <source>
        <dbReference type="Pfam" id="PF10099"/>
    </source>
</evidence>
<dbReference type="PANTHER" id="PTHR37461:SF1">
    <property type="entry name" value="ANTI-SIGMA-K FACTOR RSKA"/>
    <property type="match status" value="1"/>
</dbReference>
<feature type="transmembrane region" description="Helical" evidence="2">
    <location>
        <begin position="100"/>
        <end position="121"/>
    </location>
</feature>
<evidence type="ECO:0000313" key="5">
    <source>
        <dbReference type="Proteomes" id="UP001325680"/>
    </source>
</evidence>
<evidence type="ECO:0000313" key="4">
    <source>
        <dbReference type="EMBL" id="WQD37665.1"/>
    </source>
</evidence>
<accession>A0ABZ0W6B6</accession>
<evidence type="ECO:0000256" key="2">
    <source>
        <dbReference type="SAM" id="Phobius"/>
    </source>
</evidence>
<sequence>MNIKEYIQSGIIESYVLGLADAEERAELEQLRMQHPEIEQAISLFEQELERSATQNAVPVHSDIKANLFDKLGLKPNAEPAPITEDPKVVLPESGGKTPLIKYLAAAAVILFVISAGFNIYTYNRYKNLEAENRQLALQRDQLYANNNTIQTRLDELDKNMQLISGPDMLKVALSGVAGKESSQAVVYWNKNSKDVYLVAKALPQAPKGKQYQLWALMDGKPIDAGVLGDCNTVCKLKNIQNAQAFAITLENEGGSPTPNLEQLYVMGKI</sequence>
<dbReference type="Pfam" id="PF10099">
    <property type="entry name" value="RskA_C"/>
    <property type="match status" value="1"/>
</dbReference>
<evidence type="ECO:0000256" key="1">
    <source>
        <dbReference type="SAM" id="Coils"/>
    </source>
</evidence>
<feature type="coiled-coil region" evidence="1">
    <location>
        <begin position="126"/>
        <end position="160"/>
    </location>
</feature>
<keyword evidence="1" id="KW-0175">Coiled coil</keyword>
<dbReference type="InterPro" id="IPR051474">
    <property type="entry name" value="Anti-sigma-K/W_factor"/>
</dbReference>
<keyword evidence="2" id="KW-0472">Membrane</keyword>